<dbReference type="HOGENOM" id="CLU_084649_0_0_1"/>
<dbReference type="EMBL" id="AHAT01027937">
    <property type="status" value="NOT_ANNOTATED_CDS"/>
    <property type="molecule type" value="Genomic_DNA"/>
</dbReference>
<feature type="region of interest" description="Disordered" evidence="1">
    <location>
        <begin position="241"/>
        <end position="320"/>
    </location>
</feature>
<sequence>IWKELNVQLRVMKRSVPTNKPWAKMYRSGEIYLPRKKKVPETFHSNTFRIFDENVSERLELDQCCKNNPVRRTDSEQQNLKDTHHIPHPYYAKFIRSNARSLNAPIFHMETDSTMADQCNWWPNGTGQNVRHDPPYSRASTQQTAFQGLLQSCAPSTRYGNSPNKSPSSGIVPTVSPIAHTKVLQEQMSFIHQYDSRKLQNQPYQGKRHGAFVWTEIKPASKPRAPGGADAFLTAERSRCVPAQQKAQGGSRMTSPELVSQHPRQMSDAGAGFSKGGLEEATRAYPRIPAREKTRQGVPQTAGLDSVPSKKEAVPSRGTP</sequence>
<accession>W5NEP9</accession>
<proteinExistence type="predicted"/>
<name>W5NEP9_LEPOC</name>
<dbReference type="AlphaFoldDB" id="W5NEP9"/>
<dbReference type="Pfam" id="PF15667">
    <property type="entry name" value="CMIP6"/>
    <property type="match status" value="1"/>
</dbReference>
<reference evidence="3" key="1">
    <citation type="submission" date="2011-12" db="EMBL/GenBank/DDBJ databases">
        <title>The Draft Genome of Lepisosteus oculatus.</title>
        <authorList>
            <consortium name="The Broad Institute Genome Assembly &amp; Analysis Group"/>
            <consortium name="Computational R&amp;D Group"/>
            <consortium name="and Sequencing Platform"/>
            <person name="Di Palma F."/>
            <person name="Alfoldi J."/>
            <person name="Johnson J."/>
            <person name="Berlin A."/>
            <person name="Gnerre S."/>
            <person name="Jaffe D."/>
            <person name="MacCallum I."/>
            <person name="Young S."/>
            <person name="Walker B.J."/>
            <person name="Lander E.S."/>
            <person name="Lindblad-Toh K."/>
        </authorList>
    </citation>
    <scope>NUCLEOTIDE SEQUENCE [LARGE SCALE GENOMIC DNA]</scope>
</reference>
<dbReference type="Ensembl" id="ENSLOCT00000019140.1">
    <property type="protein sequence ID" value="ENSLOCP00000019108.1"/>
    <property type="gene ID" value="ENSLOCG00000015525.1"/>
</dbReference>
<evidence type="ECO:0000313" key="2">
    <source>
        <dbReference type="Ensembl" id="ENSLOCP00000019108.1"/>
    </source>
</evidence>
<dbReference type="Bgee" id="ENSLOCG00000015525">
    <property type="expression patterns" value="Expressed in testis and 9 other cell types or tissues"/>
</dbReference>
<dbReference type="eggNOG" id="ENOG502S2FJ">
    <property type="taxonomic scope" value="Eukaryota"/>
</dbReference>
<organism evidence="2 3">
    <name type="scientific">Lepisosteus oculatus</name>
    <name type="common">Spotted gar</name>
    <dbReference type="NCBI Taxonomy" id="7918"/>
    <lineage>
        <taxon>Eukaryota</taxon>
        <taxon>Metazoa</taxon>
        <taxon>Chordata</taxon>
        <taxon>Craniata</taxon>
        <taxon>Vertebrata</taxon>
        <taxon>Euteleostomi</taxon>
        <taxon>Actinopterygii</taxon>
        <taxon>Neopterygii</taxon>
        <taxon>Holostei</taxon>
        <taxon>Semionotiformes</taxon>
        <taxon>Lepisosteidae</taxon>
        <taxon>Lepisosteus</taxon>
    </lineage>
</organism>
<dbReference type="OMA" id="SHMETES"/>
<dbReference type="InParanoid" id="W5NEP9"/>
<protein>
    <submittedName>
        <fullName evidence="2">Ciliary microtubule inner protein 6</fullName>
    </submittedName>
</protein>
<dbReference type="PANTHER" id="PTHR35087">
    <property type="entry name" value="SIMILAR TO HYPOTHETICAL PROTEIN FLJ40298"/>
    <property type="match status" value="1"/>
</dbReference>
<reference evidence="2" key="2">
    <citation type="submission" date="2025-08" db="UniProtKB">
        <authorList>
            <consortium name="Ensembl"/>
        </authorList>
    </citation>
    <scope>IDENTIFICATION</scope>
</reference>
<dbReference type="Proteomes" id="UP000018468">
    <property type="component" value="Linkage group LG16"/>
</dbReference>
<reference evidence="2" key="3">
    <citation type="submission" date="2025-09" db="UniProtKB">
        <authorList>
            <consortium name="Ensembl"/>
        </authorList>
    </citation>
    <scope>IDENTIFICATION</scope>
</reference>
<feature type="compositionally biased region" description="Polar residues" evidence="1">
    <location>
        <begin position="245"/>
        <end position="264"/>
    </location>
</feature>
<keyword evidence="3" id="KW-1185">Reference proteome</keyword>
<evidence type="ECO:0000313" key="3">
    <source>
        <dbReference type="Proteomes" id="UP000018468"/>
    </source>
</evidence>
<evidence type="ECO:0000256" key="1">
    <source>
        <dbReference type="SAM" id="MobiDB-lite"/>
    </source>
</evidence>
<dbReference type="GeneTree" id="ENSGT00390000005045"/>
<dbReference type="InterPro" id="IPR031365">
    <property type="entry name" value="CMIP6"/>
</dbReference>
<dbReference type="PANTHER" id="PTHR35087:SF1">
    <property type="entry name" value="RIKEN CDNA 4930505A04 GENE"/>
    <property type="match status" value="1"/>
</dbReference>